<reference evidence="3" key="1">
    <citation type="submission" date="2022-10" db="EMBL/GenBank/DDBJ databases">
        <title>Fusarium specimens isolated from Avocado Roots.</title>
        <authorList>
            <person name="Stajich J."/>
            <person name="Roper C."/>
            <person name="Heimlech-Rivalta G."/>
        </authorList>
    </citation>
    <scope>NUCLEOTIDE SEQUENCE</scope>
    <source>
        <strain evidence="3">CF00143</strain>
    </source>
</reference>
<dbReference type="InterPro" id="IPR024983">
    <property type="entry name" value="CHAT_dom"/>
</dbReference>
<comment type="caution">
    <text evidence="3">The sequence shown here is derived from an EMBL/GenBank/DDBJ whole genome shotgun (WGS) entry which is preliminary data.</text>
</comment>
<dbReference type="OrthoDB" id="9991317at2759"/>
<accession>A0A9W8U3V0</accession>
<dbReference type="Proteomes" id="UP001152130">
    <property type="component" value="Unassembled WGS sequence"/>
</dbReference>
<dbReference type="Pfam" id="PF12770">
    <property type="entry name" value="CHAT"/>
    <property type="match status" value="1"/>
</dbReference>
<evidence type="ECO:0000256" key="1">
    <source>
        <dbReference type="SAM" id="MobiDB-lite"/>
    </source>
</evidence>
<keyword evidence="4" id="KW-1185">Reference proteome</keyword>
<sequence length="919" mass="102213">MESLPKNIDAPDTSNATATGPNPECTGTSPSEDPVRKLHAEATSLKQKFHTTSRLEDIQEAVAKYEETLRFTSDDHPEIIDILHGLSVCLERRAAFTDNLDDLHKAISRSAEARDIAARRNEDVSHLLSNMATFNAELFGHTGDTKFLQNAANLFEETITDATPHRGRYLYNLGCIYGTRYQWTYAMEDIEQSISKFQDALTVPEEQSEMTTMLHIGLGNALALKYNRSRDLKDIGGAISQAEEALECLDPEDTTYLRPIVLGHLGNWLARKYEMTKSLADIDRAIDNTREAIRRMNPKNDHVPVQWNDVGSSLAMKHLHSKIPKTSSQDTIEEAINSFRESIKTCTQEAAPEQGTRYLNLGRALSLKYERTKTIGDFNSALKTFKVSWNWRNAQPLYRIEGASEAAELLITKYKWDEASDLLDGAVNLLPTVAPRSLRQKDQQYTLGHCANLATTAACIALKAGKSVSHALRLLELGRGVIANLLFGLRINPTVLDADDPKLTEFERLRDILDTPSEANISMTLRYEANQKLEKLLKEPKLKSLLHLSEEQMIQSAEAGPIAVINVSRHGCDAILIQKKRQNSIQVVHLNDLHASDISGYAKHRESTETLEWLWRVAVGPILEALGLKHPALHCNWPRIWWIPTGKLSLFPLHAAGDYSRGPSLSVLDAAISSYSLSIQSLIYSRQLRDKGHLPNPSANALLVSMGKTPGSSNLTYAQDEIQALEKRLPMPTVTLQEPIRQDVLEQLRTCSIFHFAGHGESNPVDPSESRLLLKDWPSKPLTVAHLMELKLVSKPPLLAYLSACSTGENQVDHLMDESIHLMSACQLAGFQHVVGSLWKVGDESSMFEAMEVYKAMDNGRNDIALGVHNAAIRLRDQAYFRGQDSVASSDDVGGRGIAAAVREEDDLIPWAAYIHIGP</sequence>
<protein>
    <recommendedName>
        <fullName evidence="2">CHAT domain-containing protein</fullName>
    </recommendedName>
</protein>
<dbReference type="EMBL" id="JAPDHF010000028">
    <property type="protein sequence ID" value="KAJ4003184.1"/>
    <property type="molecule type" value="Genomic_DNA"/>
</dbReference>
<feature type="domain" description="CHAT" evidence="2">
    <location>
        <begin position="609"/>
        <end position="918"/>
    </location>
</feature>
<dbReference type="InterPro" id="IPR011990">
    <property type="entry name" value="TPR-like_helical_dom_sf"/>
</dbReference>
<feature type="region of interest" description="Disordered" evidence="1">
    <location>
        <begin position="1"/>
        <end position="35"/>
    </location>
</feature>
<dbReference type="Gene3D" id="1.25.40.10">
    <property type="entry name" value="Tetratricopeptide repeat domain"/>
    <property type="match status" value="2"/>
</dbReference>
<gene>
    <name evidence="3" type="ORF">NW766_012502</name>
</gene>
<proteinExistence type="predicted"/>
<evidence type="ECO:0000313" key="3">
    <source>
        <dbReference type="EMBL" id="KAJ4003184.1"/>
    </source>
</evidence>
<dbReference type="SUPFAM" id="SSF48452">
    <property type="entry name" value="TPR-like"/>
    <property type="match status" value="2"/>
</dbReference>
<feature type="compositionally biased region" description="Polar residues" evidence="1">
    <location>
        <begin position="12"/>
        <end position="31"/>
    </location>
</feature>
<organism evidence="3 4">
    <name type="scientific">Fusarium irregulare</name>
    <dbReference type="NCBI Taxonomy" id="2494466"/>
    <lineage>
        <taxon>Eukaryota</taxon>
        <taxon>Fungi</taxon>
        <taxon>Dikarya</taxon>
        <taxon>Ascomycota</taxon>
        <taxon>Pezizomycotina</taxon>
        <taxon>Sordariomycetes</taxon>
        <taxon>Hypocreomycetidae</taxon>
        <taxon>Hypocreales</taxon>
        <taxon>Nectriaceae</taxon>
        <taxon>Fusarium</taxon>
        <taxon>Fusarium incarnatum-equiseti species complex</taxon>
    </lineage>
</organism>
<dbReference type="AlphaFoldDB" id="A0A9W8U3V0"/>
<name>A0A9W8U3V0_9HYPO</name>
<evidence type="ECO:0000313" key="4">
    <source>
        <dbReference type="Proteomes" id="UP001152130"/>
    </source>
</evidence>
<evidence type="ECO:0000259" key="2">
    <source>
        <dbReference type="Pfam" id="PF12770"/>
    </source>
</evidence>